<protein>
    <submittedName>
        <fullName evidence="2">Uncharacterized protein</fullName>
    </submittedName>
</protein>
<evidence type="ECO:0000313" key="3">
    <source>
        <dbReference type="Proteomes" id="UP001372834"/>
    </source>
</evidence>
<organism evidence="2 3">
    <name type="scientific">Polyplax serrata</name>
    <name type="common">Common mouse louse</name>
    <dbReference type="NCBI Taxonomy" id="468196"/>
    <lineage>
        <taxon>Eukaryota</taxon>
        <taxon>Metazoa</taxon>
        <taxon>Ecdysozoa</taxon>
        <taxon>Arthropoda</taxon>
        <taxon>Hexapoda</taxon>
        <taxon>Insecta</taxon>
        <taxon>Pterygota</taxon>
        <taxon>Neoptera</taxon>
        <taxon>Paraneoptera</taxon>
        <taxon>Psocodea</taxon>
        <taxon>Troctomorpha</taxon>
        <taxon>Phthiraptera</taxon>
        <taxon>Anoplura</taxon>
        <taxon>Polyplacidae</taxon>
        <taxon>Polyplax</taxon>
    </lineage>
</organism>
<evidence type="ECO:0000256" key="1">
    <source>
        <dbReference type="SAM" id="MobiDB-lite"/>
    </source>
</evidence>
<sequence>MQCDFHIQSTVTQDQLYGLHRITTAQPKFQYQVQHGGTPPPRVLPHIDPVEVRRDRTTVQPLTRTPPPPREMYKRSTDPDIQPQLVYVPVSDRSFKSSLPSA</sequence>
<comment type="caution">
    <text evidence="2">The sequence shown here is derived from an EMBL/GenBank/DDBJ whole genome shotgun (WGS) entry which is preliminary data.</text>
</comment>
<reference evidence="2 3" key="1">
    <citation type="submission" date="2023-10" db="EMBL/GenBank/DDBJ databases">
        <title>Genomes of two closely related lineages of the louse Polyplax serrata with different host specificities.</title>
        <authorList>
            <person name="Martinu J."/>
            <person name="Tarabai H."/>
            <person name="Stefka J."/>
            <person name="Hypsa V."/>
        </authorList>
    </citation>
    <scope>NUCLEOTIDE SEQUENCE [LARGE SCALE GENOMIC DNA]</scope>
    <source>
        <strain evidence="2">HR10_N</strain>
    </source>
</reference>
<dbReference type="Proteomes" id="UP001372834">
    <property type="component" value="Unassembled WGS sequence"/>
</dbReference>
<accession>A0AAN8SF59</accession>
<evidence type="ECO:0000313" key="2">
    <source>
        <dbReference type="EMBL" id="KAK6645034.1"/>
    </source>
</evidence>
<dbReference type="EMBL" id="JAWJWE010000001">
    <property type="protein sequence ID" value="KAK6645034.1"/>
    <property type="molecule type" value="Genomic_DNA"/>
</dbReference>
<gene>
    <name evidence="2" type="ORF">RUM43_001310</name>
</gene>
<feature type="region of interest" description="Disordered" evidence="1">
    <location>
        <begin position="51"/>
        <end position="84"/>
    </location>
</feature>
<proteinExistence type="predicted"/>
<dbReference type="AlphaFoldDB" id="A0AAN8SF59"/>
<name>A0AAN8SF59_POLSC</name>